<keyword evidence="2" id="KW-0328">Glycosyltransferase</keyword>
<keyword evidence="2" id="KW-0961">Cell wall biogenesis/degradation</keyword>
<feature type="domain" description="Nucleotide-diphospho-sugar transferase" evidence="3">
    <location>
        <begin position="109"/>
        <end position="307"/>
    </location>
</feature>
<keyword evidence="2" id="KW-0472">Membrane</keyword>
<evidence type="ECO:0000256" key="2">
    <source>
        <dbReference type="RuleBase" id="RU363055"/>
    </source>
</evidence>
<dbReference type="GO" id="GO:0016757">
    <property type="term" value="F:glycosyltransferase activity"/>
    <property type="evidence" value="ECO:0007669"/>
    <property type="project" value="UniProtKB-KW"/>
</dbReference>
<dbReference type="InterPro" id="IPR029044">
    <property type="entry name" value="Nucleotide-diphossugar_trans"/>
</dbReference>
<proteinExistence type="inferred from homology"/>
<evidence type="ECO:0000313" key="5">
    <source>
        <dbReference type="Proteomes" id="UP000796880"/>
    </source>
</evidence>
<dbReference type="Proteomes" id="UP000796880">
    <property type="component" value="Unassembled WGS sequence"/>
</dbReference>
<gene>
    <name evidence="4" type="ORF">FNV43_RR21097</name>
</gene>
<evidence type="ECO:0000259" key="3">
    <source>
        <dbReference type="Pfam" id="PF03407"/>
    </source>
</evidence>
<dbReference type="Pfam" id="PF03407">
    <property type="entry name" value="Nucleotid_trans"/>
    <property type="match status" value="1"/>
</dbReference>
<dbReference type="OrthoDB" id="540503at2759"/>
<keyword evidence="5" id="KW-1185">Reference proteome</keyword>
<dbReference type="EC" id="2.4.2.-" evidence="2"/>
<keyword evidence="2" id="KW-0808">Transferase</keyword>
<name>A0A8K0DW15_9ROSA</name>
<dbReference type="InterPro" id="IPR005069">
    <property type="entry name" value="Nucl-diP-sugar_transferase"/>
</dbReference>
<keyword evidence="2" id="KW-1133">Transmembrane helix</keyword>
<feature type="transmembrane region" description="Helical" evidence="2">
    <location>
        <begin position="21"/>
        <end position="41"/>
    </location>
</feature>
<dbReference type="InterPro" id="IPR044821">
    <property type="entry name" value="At1g28695/At4g15970-like"/>
</dbReference>
<accession>A0A8K0DW15</accession>
<dbReference type="PANTHER" id="PTHR46038">
    <property type="entry name" value="EXPRESSED PROTEIN-RELATED"/>
    <property type="match status" value="1"/>
</dbReference>
<comment type="similarity">
    <text evidence="1 2">Belongs to the glycosyltransferase 77 family.</text>
</comment>
<dbReference type="PANTHER" id="PTHR46038:SF13">
    <property type="entry name" value="GLYCOSYLTRANSFERASE"/>
    <property type="match status" value="1"/>
</dbReference>
<reference evidence="4" key="1">
    <citation type="submission" date="2020-03" db="EMBL/GenBank/DDBJ databases">
        <title>A high-quality chromosome-level genome assembly of a woody plant with both climbing and erect habits, Rhamnella rubrinervis.</title>
        <authorList>
            <person name="Lu Z."/>
            <person name="Yang Y."/>
            <person name="Zhu X."/>
            <person name="Sun Y."/>
        </authorList>
    </citation>
    <scope>NUCLEOTIDE SEQUENCE</scope>
    <source>
        <strain evidence="4">BYM</strain>
        <tissue evidence="4">Leaf</tissue>
    </source>
</reference>
<dbReference type="GO" id="GO:0071555">
    <property type="term" value="P:cell wall organization"/>
    <property type="evidence" value="ECO:0007669"/>
    <property type="project" value="UniProtKB-KW"/>
</dbReference>
<keyword evidence="2" id="KW-0333">Golgi apparatus</keyword>
<comment type="subcellular location">
    <subcellularLocation>
        <location evidence="2">Golgi apparatus membrane</location>
        <topology evidence="2">Single-pass type II membrane protein</topology>
    </subcellularLocation>
</comment>
<comment type="caution">
    <text evidence="4">The sequence shown here is derived from an EMBL/GenBank/DDBJ whole genome shotgun (WGS) entry which is preliminary data.</text>
</comment>
<evidence type="ECO:0000256" key="1">
    <source>
        <dbReference type="ARBA" id="ARBA00007033"/>
    </source>
</evidence>
<keyword evidence="2" id="KW-0735">Signal-anchor</keyword>
<dbReference type="EMBL" id="VOIH02000009">
    <property type="protein sequence ID" value="KAF3438335.1"/>
    <property type="molecule type" value="Genomic_DNA"/>
</dbReference>
<protein>
    <recommendedName>
        <fullName evidence="2">Glycosyltransferase</fullName>
        <ecNumber evidence="2">2.4.2.-</ecNumber>
    </recommendedName>
</protein>
<sequence>MISKTVALEVDQKVYNWRWTVKVAAVFVGVAVACLVLSNSLPSSSYLFSKSSGFRGFNKSIPLDVVLNRASMKNKTVIITTLNNAWAVPNSIFDLFLESFRIGNNTQKLVNHLVVICMDEKAHSRCLALHPHCYYLPTEGANFSSEAVFMTPDYLQMMWRRIEFLANLLEKGYSFIFSDTDIMWLRDPFLHFYPDADFQIACDYFWGNSSDVNNLPNGGFNYVKSTNRTIQFYKYWYNSRERFPGLHDQDVLNNIKHDPFITEIGLQLRFLNTAYFGGFCEPSRDLNLVCTMHANCCVGLDNKVHDLQILLKDWRRFTSSNQTEEPKVSWSVPQYCRTSFEHRKKQGDFSKGHKR</sequence>
<organism evidence="4 5">
    <name type="scientific">Rhamnella rubrinervis</name>
    <dbReference type="NCBI Taxonomy" id="2594499"/>
    <lineage>
        <taxon>Eukaryota</taxon>
        <taxon>Viridiplantae</taxon>
        <taxon>Streptophyta</taxon>
        <taxon>Embryophyta</taxon>
        <taxon>Tracheophyta</taxon>
        <taxon>Spermatophyta</taxon>
        <taxon>Magnoliopsida</taxon>
        <taxon>eudicotyledons</taxon>
        <taxon>Gunneridae</taxon>
        <taxon>Pentapetalae</taxon>
        <taxon>rosids</taxon>
        <taxon>fabids</taxon>
        <taxon>Rosales</taxon>
        <taxon>Rhamnaceae</taxon>
        <taxon>rhamnoid group</taxon>
        <taxon>Rhamneae</taxon>
        <taxon>Rhamnella</taxon>
    </lineage>
</organism>
<dbReference type="SUPFAM" id="SSF53448">
    <property type="entry name" value="Nucleotide-diphospho-sugar transferases"/>
    <property type="match status" value="1"/>
</dbReference>
<dbReference type="AlphaFoldDB" id="A0A8K0DW15"/>
<keyword evidence="2" id="KW-0812">Transmembrane</keyword>
<dbReference type="GO" id="GO:0000139">
    <property type="term" value="C:Golgi membrane"/>
    <property type="evidence" value="ECO:0007669"/>
    <property type="project" value="UniProtKB-SubCell"/>
</dbReference>
<dbReference type="PROSITE" id="PS51257">
    <property type="entry name" value="PROKAR_LIPOPROTEIN"/>
    <property type="match status" value="1"/>
</dbReference>
<evidence type="ECO:0000313" key="4">
    <source>
        <dbReference type="EMBL" id="KAF3438335.1"/>
    </source>
</evidence>